<dbReference type="InterPro" id="IPR036318">
    <property type="entry name" value="FAD-bd_PCMH-like_sf"/>
</dbReference>
<dbReference type="Gene3D" id="3.30.465.10">
    <property type="match status" value="1"/>
</dbReference>
<evidence type="ECO:0000256" key="2">
    <source>
        <dbReference type="ARBA" id="ARBA00022723"/>
    </source>
</evidence>
<dbReference type="InterPro" id="IPR036683">
    <property type="entry name" value="CO_DH_flav_C_dom_sf"/>
</dbReference>
<evidence type="ECO:0000256" key="5">
    <source>
        <dbReference type="ARBA" id="ARBA00023004"/>
    </source>
</evidence>
<dbReference type="Gene3D" id="3.30.390.50">
    <property type="entry name" value="CO dehydrogenase flavoprotein, C-terminal domain"/>
    <property type="match status" value="1"/>
</dbReference>
<feature type="domain" description="2Fe-2S ferredoxin-type" evidence="6">
    <location>
        <begin position="1"/>
        <end position="84"/>
    </location>
</feature>
<name>A0A7J5U0U4_9BACT</name>
<dbReference type="Proteomes" id="UP000488299">
    <property type="component" value="Unassembled WGS sequence"/>
</dbReference>
<dbReference type="GO" id="GO:0016491">
    <property type="term" value="F:oxidoreductase activity"/>
    <property type="evidence" value="ECO:0007669"/>
    <property type="project" value="UniProtKB-KW"/>
</dbReference>
<dbReference type="PROSITE" id="PS51085">
    <property type="entry name" value="2FE2S_FER_2"/>
    <property type="match status" value="1"/>
</dbReference>
<dbReference type="InterPro" id="IPR036010">
    <property type="entry name" value="2Fe-2S_ferredoxin-like_sf"/>
</dbReference>
<dbReference type="PROSITE" id="PS51387">
    <property type="entry name" value="FAD_PCMH"/>
    <property type="match status" value="1"/>
</dbReference>
<dbReference type="Gene3D" id="1.10.150.120">
    <property type="entry name" value="[2Fe-2S]-binding domain"/>
    <property type="match status" value="1"/>
</dbReference>
<protein>
    <submittedName>
        <fullName evidence="8">2Fe-2S iron-sulfur cluster binding domain-containing protein</fullName>
    </submittedName>
</protein>
<dbReference type="PROSITE" id="PS00197">
    <property type="entry name" value="2FE2S_FER_1"/>
    <property type="match status" value="1"/>
</dbReference>
<dbReference type="PANTHER" id="PTHR45444">
    <property type="entry name" value="XANTHINE DEHYDROGENASE"/>
    <property type="match status" value="1"/>
</dbReference>
<dbReference type="GO" id="GO:0051537">
    <property type="term" value="F:2 iron, 2 sulfur cluster binding"/>
    <property type="evidence" value="ECO:0007669"/>
    <property type="project" value="InterPro"/>
</dbReference>
<dbReference type="InterPro" id="IPR001041">
    <property type="entry name" value="2Fe-2S_ferredoxin-type"/>
</dbReference>
<dbReference type="InterPro" id="IPR036884">
    <property type="entry name" value="2Fe-2S-bd_dom_sf"/>
</dbReference>
<dbReference type="EMBL" id="WELI01000003">
    <property type="protein sequence ID" value="KAB7731161.1"/>
    <property type="molecule type" value="Genomic_DNA"/>
</dbReference>
<dbReference type="InterPro" id="IPR012675">
    <property type="entry name" value="Beta-grasp_dom_sf"/>
</dbReference>
<reference evidence="8 9" key="1">
    <citation type="submission" date="2019-10" db="EMBL/GenBank/DDBJ databases">
        <title>Rudanella paleaurantiibacter sp. nov., isolated from sludge.</title>
        <authorList>
            <person name="Xu S.Q."/>
        </authorList>
    </citation>
    <scope>NUCLEOTIDE SEQUENCE [LARGE SCALE GENOMIC DNA]</scope>
    <source>
        <strain evidence="8 9">HX-22-17</strain>
    </source>
</reference>
<dbReference type="CDD" id="cd00207">
    <property type="entry name" value="fer2"/>
    <property type="match status" value="1"/>
</dbReference>
<dbReference type="SMART" id="SM01092">
    <property type="entry name" value="CO_deh_flav_C"/>
    <property type="match status" value="1"/>
</dbReference>
<organism evidence="8 9">
    <name type="scientific">Rudanella paleaurantiibacter</name>
    <dbReference type="NCBI Taxonomy" id="2614655"/>
    <lineage>
        <taxon>Bacteria</taxon>
        <taxon>Pseudomonadati</taxon>
        <taxon>Bacteroidota</taxon>
        <taxon>Cytophagia</taxon>
        <taxon>Cytophagales</taxon>
        <taxon>Cytophagaceae</taxon>
        <taxon>Rudanella</taxon>
    </lineage>
</organism>
<dbReference type="SUPFAM" id="SSF56176">
    <property type="entry name" value="FAD-binding/transporter-associated domain-like"/>
    <property type="match status" value="1"/>
</dbReference>
<gene>
    <name evidence="8" type="ORF">F5984_10155</name>
</gene>
<sequence>MIRFLLNDRLIQTDAPTSTVMLDFIRANQHLTGTKTGCREGDCGACTVLVGEWADGLMHYRSMTSCLMPLGNAKGRHIVTIEGLNRPNTLNVVQQAMVDEGGTQCGFCTVGFVVSLAGYCLSHKDPTPQQGIASIDGNICRCTGYKSIERAVDRISTALRERPAPTDALPWLVQQGFLPDYFAQIPQRMAQLEAPGANGLHATGIHTDASTDAVLVGGGTDLYVQRPETMRHAAVRHVFRADEQPPVWREDDIVSIGGACTAAQLGESPVLLDHFPDLPAHLKLVSSTPIRNMGTLAGNLINASPIGDLTIWFLALDAQLVFFRDNVRRIVPLRDLYRGYKTLNKHPHDVLESLFFTLPRPGAQFRFEKVCKRTYLDIASVNSAALIETDGDRIHRAELSVGGVAPVPLYLARTSAFLAGKPLNPHTLEEANAIAQTEISPIGDVRGSVAYKRLLVRQLLKAHFATFLSETHNLS</sequence>
<dbReference type="InterPro" id="IPR016208">
    <property type="entry name" value="Ald_Oxase/xanthine_DH-like"/>
</dbReference>
<dbReference type="InterPro" id="IPR005107">
    <property type="entry name" value="CO_DH_flav_C"/>
</dbReference>
<dbReference type="InterPro" id="IPR006058">
    <property type="entry name" value="2Fe2S_fd_BS"/>
</dbReference>
<dbReference type="Pfam" id="PF00941">
    <property type="entry name" value="FAD_binding_5"/>
    <property type="match status" value="1"/>
</dbReference>
<dbReference type="SUPFAM" id="SSF54292">
    <property type="entry name" value="2Fe-2S ferredoxin-like"/>
    <property type="match status" value="1"/>
</dbReference>
<dbReference type="Pfam" id="PF00111">
    <property type="entry name" value="Fer2"/>
    <property type="match status" value="1"/>
</dbReference>
<proteinExistence type="predicted"/>
<keyword evidence="1" id="KW-0285">Flavoprotein</keyword>
<evidence type="ECO:0000259" key="6">
    <source>
        <dbReference type="PROSITE" id="PS51085"/>
    </source>
</evidence>
<dbReference type="Pfam" id="PF01799">
    <property type="entry name" value="Fer2_2"/>
    <property type="match status" value="1"/>
</dbReference>
<keyword evidence="9" id="KW-1185">Reference proteome</keyword>
<feature type="domain" description="FAD-binding PCMH-type" evidence="7">
    <location>
        <begin position="174"/>
        <end position="361"/>
    </location>
</feature>
<dbReference type="GO" id="GO:0005506">
    <property type="term" value="F:iron ion binding"/>
    <property type="evidence" value="ECO:0007669"/>
    <property type="project" value="InterPro"/>
</dbReference>
<evidence type="ECO:0000256" key="1">
    <source>
        <dbReference type="ARBA" id="ARBA00022630"/>
    </source>
</evidence>
<dbReference type="InterPro" id="IPR002888">
    <property type="entry name" value="2Fe-2S-bd"/>
</dbReference>
<evidence type="ECO:0000259" key="7">
    <source>
        <dbReference type="PROSITE" id="PS51387"/>
    </source>
</evidence>
<dbReference type="InterPro" id="IPR016169">
    <property type="entry name" value="FAD-bd_PCMH_sub2"/>
</dbReference>
<dbReference type="AlphaFoldDB" id="A0A7J5U0U4"/>
<evidence type="ECO:0000256" key="4">
    <source>
        <dbReference type="ARBA" id="ARBA00023002"/>
    </source>
</evidence>
<evidence type="ECO:0000313" key="9">
    <source>
        <dbReference type="Proteomes" id="UP000488299"/>
    </source>
</evidence>
<dbReference type="Gene3D" id="3.10.20.30">
    <property type="match status" value="1"/>
</dbReference>
<keyword evidence="4" id="KW-0560">Oxidoreductase</keyword>
<dbReference type="InterPro" id="IPR016166">
    <property type="entry name" value="FAD-bd_PCMH"/>
</dbReference>
<dbReference type="Pfam" id="PF03450">
    <property type="entry name" value="CO_deh_flav_C"/>
    <property type="match status" value="1"/>
</dbReference>
<dbReference type="PANTHER" id="PTHR45444:SF3">
    <property type="entry name" value="XANTHINE DEHYDROGENASE"/>
    <property type="match status" value="1"/>
</dbReference>
<dbReference type="RefSeq" id="WP_152124144.1">
    <property type="nucleotide sequence ID" value="NZ_WELI01000003.1"/>
</dbReference>
<keyword evidence="3" id="KW-0274">FAD</keyword>
<comment type="caution">
    <text evidence="8">The sequence shown here is derived from an EMBL/GenBank/DDBJ whole genome shotgun (WGS) entry which is preliminary data.</text>
</comment>
<accession>A0A7J5U0U4</accession>
<dbReference type="SUPFAM" id="SSF55447">
    <property type="entry name" value="CO dehydrogenase flavoprotein C-terminal domain-like"/>
    <property type="match status" value="1"/>
</dbReference>
<evidence type="ECO:0000256" key="3">
    <source>
        <dbReference type="ARBA" id="ARBA00022827"/>
    </source>
</evidence>
<keyword evidence="5" id="KW-0408">Iron</keyword>
<evidence type="ECO:0000313" key="8">
    <source>
        <dbReference type="EMBL" id="KAB7731161.1"/>
    </source>
</evidence>
<dbReference type="GO" id="GO:0071949">
    <property type="term" value="F:FAD binding"/>
    <property type="evidence" value="ECO:0007669"/>
    <property type="project" value="InterPro"/>
</dbReference>
<dbReference type="InterPro" id="IPR002346">
    <property type="entry name" value="Mopterin_DH_FAD-bd"/>
</dbReference>
<keyword evidence="2" id="KW-0479">Metal-binding</keyword>
<dbReference type="SUPFAM" id="SSF47741">
    <property type="entry name" value="CO dehydrogenase ISP C-domain like"/>
    <property type="match status" value="1"/>
</dbReference>